<feature type="non-terminal residue" evidence="9">
    <location>
        <position position="113"/>
    </location>
</feature>
<dbReference type="eggNOG" id="KOG3442">
    <property type="taxonomic scope" value="Eukaryota"/>
</dbReference>
<evidence type="ECO:0000256" key="2">
    <source>
        <dbReference type="ARBA" id="ARBA00008817"/>
    </source>
</evidence>
<protein>
    <submittedName>
        <fullName evidence="9">Pam16-domain-containing protein</fullName>
    </submittedName>
</protein>
<reference evidence="9" key="1">
    <citation type="submission" date="2017-04" db="EMBL/GenBank/DDBJ databases">
        <title>Population genomics of picophytoplankton unveils novel chromosome hypervariability.</title>
        <authorList>
            <consortium name="DOE Joint Genome Institute"/>
            <person name="Blanc-Mathieu R."/>
            <person name="Krasovec M."/>
            <person name="Hebrard M."/>
            <person name="Yau S."/>
            <person name="Desgranges E."/>
            <person name="Martin J."/>
            <person name="Schackwitz W."/>
            <person name="Kuo A."/>
            <person name="Salin G."/>
            <person name="Donnadieu C."/>
            <person name="Desdevises Y."/>
            <person name="Sanchez-Ferandin S."/>
            <person name="Moreau H."/>
            <person name="Rivals E."/>
            <person name="Grigoriev I.V."/>
            <person name="Grimsley N."/>
            <person name="Eyre-Walker A."/>
            <person name="Piganeau G."/>
        </authorList>
    </citation>
    <scope>NUCLEOTIDE SEQUENCE [LARGE SCALE GENOMIC DNA]</scope>
    <source>
        <strain evidence="9">RCC 1115</strain>
    </source>
</reference>
<proteinExistence type="inferred from homology"/>
<keyword evidence="8" id="KW-0472">Membrane</keyword>
<evidence type="ECO:0000313" key="9">
    <source>
        <dbReference type="EMBL" id="OUS43346.1"/>
    </source>
</evidence>
<dbReference type="AlphaFoldDB" id="A0A1Y5I1I4"/>
<evidence type="ECO:0000256" key="8">
    <source>
        <dbReference type="ARBA" id="ARBA00023136"/>
    </source>
</evidence>
<dbReference type="EMBL" id="KZ155832">
    <property type="protein sequence ID" value="OUS43346.1"/>
    <property type="molecule type" value="Genomic_DNA"/>
</dbReference>
<keyword evidence="6" id="KW-0811">Translocation</keyword>
<evidence type="ECO:0000256" key="5">
    <source>
        <dbReference type="ARBA" id="ARBA00022927"/>
    </source>
</evidence>
<dbReference type="GO" id="GO:0030150">
    <property type="term" value="P:protein import into mitochondrial matrix"/>
    <property type="evidence" value="ECO:0007669"/>
    <property type="project" value="InterPro"/>
</dbReference>
<evidence type="ECO:0000256" key="6">
    <source>
        <dbReference type="ARBA" id="ARBA00023010"/>
    </source>
</evidence>
<comment type="subcellular location">
    <subcellularLocation>
        <location evidence="1">Mitochondrion inner membrane</location>
        <topology evidence="1">Peripheral membrane protein</topology>
    </subcellularLocation>
</comment>
<dbReference type="GO" id="GO:0005744">
    <property type="term" value="C:TIM23 mitochondrial import inner membrane translocase complex"/>
    <property type="evidence" value="ECO:0007669"/>
    <property type="project" value="InterPro"/>
</dbReference>
<dbReference type="PANTHER" id="PTHR12388:SF0">
    <property type="entry name" value="MITOCHONDRIAL IMPORT INNER MEMBRANE TRANSLOCASE SUBUNIT TIM16"/>
    <property type="match status" value="1"/>
</dbReference>
<organism evidence="9">
    <name type="scientific">Ostreococcus tauri</name>
    <name type="common">Marine green alga</name>
    <dbReference type="NCBI Taxonomy" id="70448"/>
    <lineage>
        <taxon>Eukaryota</taxon>
        <taxon>Viridiplantae</taxon>
        <taxon>Chlorophyta</taxon>
        <taxon>Mamiellophyceae</taxon>
        <taxon>Mamiellales</taxon>
        <taxon>Bathycoccaceae</taxon>
        <taxon>Ostreococcus</taxon>
    </lineage>
</organism>
<keyword evidence="4" id="KW-0999">Mitochondrion inner membrane</keyword>
<evidence type="ECO:0000256" key="3">
    <source>
        <dbReference type="ARBA" id="ARBA00022448"/>
    </source>
</evidence>
<keyword evidence="5" id="KW-0653">Protein transport</keyword>
<keyword evidence="3" id="KW-0813">Transport</keyword>
<dbReference type="InterPro" id="IPR036869">
    <property type="entry name" value="J_dom_sf"/>
</dbReference>
<dbReference type="Pfam" id="PF03656">
    <property type="entry name" value="Pam16"/>
    <property type="match status" value="1"/>
</dbReference>
<comment type="similarity">
    <text evidence="2">Belongs to the TIM16/PAM16 family.</text>
</comment>
<dbReference type="Proteomes" id="UP000195557">
    <property type="component" value="Unassembled WGS sequence"/>
</dbReference>
<evidence type="ECO:0000256" key="7">
    <source>
        <dbReference type="ARBA" id="ARBA00023128"/>
    </source>
</evidence>
<dbReference type="Gene3D" id="1.10.287.110">
    <property type="entry name" value="DnaJ domain"/>
    <property type="match status" value="1"/>
</dbReference>
<keyword evidence="7" id="KW-0496">Mitochondrion</keyword>
<evidence type="ECO:0000256" key="1">
    <source>
        <dbReference type="ARBA" id="ARBA00004637"/>
    </source>
</evidence>
<accession>A0A1Y5I1I4</accession>
<name>A0A1Y5I1I4_OSTTA</name>
<sequence length="113" mass="12360">MASKIVANLLVAGVGAFARAAARAYRQALVNAQRTGVAREAGEGVTARAVFGRRAMDAVEAREILGVDATASYARVRERFDALFERNARSGTFYLQSKVFRARERLMGEYDAE</sequence>
<dbReference type="PANTHER" id="PTHR12388">
    <property type="entry name" value="MITOCHONDRIA ASSOCIATED GRANULOCYTE MACROPHAGE CSF SIGNALING MOLECULE"/>
    <property type="match status" value="1"/>
</dbReference>
<gene>
    <name evidence="9" type="ORF">BE221DRAFT_56519</name>
</gene>
<dbReference type="InterPro" id="IPR005341">
    <property type="entry name" value="Tim16"/>
</dbReference>
<evidence type="ECO:0000256" key="4">
    <source>
        <dbReference type="ARBA" id="ARBA00022792"/>
    </source>
</evidence>